<feature type="domain" description="Hda lid" evidence="1">
    <location>
        <begin position="163"/>
        <end position="227"/>
    </location>
</feature>
<keyword evidence="3" id="KW-1185">Reference proteome</keyword>
<evidence type="ECO:0000313" key="2">
    <source>
        <dbReference type="EMBL" id="TFH67324.1"/>
    </source>
</evidence>
<dbReference type="OrthoDB" id="9784878at2"/>
<comment type="caution">
    <text evidence="2">The sequence shown here is derived from an EMBL/GenBank/DDBJ whole genome shotgun (WGS) entry which is preliminary data.</text>
</comment>
<evidence type="ECO:0000313" key="3">
    <source>
        <dbReference type="Proteomes" id="UP000298133"/>
    </source>
</evidence>
<dbReference type="InterPro" id="IPR027417">
    <property type="entry name" value="P-loop_NTPase"/>
</dbReference>
<dbReference type="Gene3D" id="1.10.8.60">
    <property type="match status" value="1"/>
</dbReference>
<sequence length="229" mass="24668">MSSSTPLGQLLLPLALDDQFTLDNFQPLGEPRRAALAALRHSAPVMLLVGAPQSGLSHLLQGVAASRDSAVYLPLAELREFAPEQVLAGLEQCRQLLLDDVDAVWQQPHWAEALFALYNRCSQSGAGWLAASHSKITPDAPPLADLASRLSSGLIFHWPHYSDAELAQLLVARAARRGLTLGAEVTIFLLNRLARQPAALMAALELLDRHSLTTGRAITIPQAKQALAL</sequence>
<accession>A0A4Y8UHN4</accession>
<dbReference type="Gene3D" id="3.40.50.300">
    <property type="entry name" value="P-loop containing nucleotide triphosphate hydrolases"/>
    <property type="match status" value="1"/>
</dbReference>
<gene>
    <name evidence="2" type="ORF">E3W66_07450</name>
</gene>
<dbReference type="GO" id="GO:0032297">
    <property type="term" value="P:negative regulation of DNA-templated DNA replication initiation"/>
    <property type="evidence" value="ECO:0007669"/>
    <property type="project" value="TreeGrafter"/>
</dbReference>
<dbReference type="EMBL" id="SPIA01000003">
    <property type="protein sequence ID" value="TFH67324.1"/>
    <property type="molecule type" value="Genomic_DNA"/>
</dbReference>
<dbReference type="AlphaFoldDB" id="A0A4Y8UHN4"/>
<dbReference type="Proteomes" id="UP000298133">
    <property type="component" value="Unassembled WGS sequence"/>
</dbReference>
<dbReference type="Pfam" id="PF22688">
    <property type="entry name" value="Hda_lid"/>
    <property type="match status" value="1"/>
</dbReference>
<proteinExistence type="predicted"/>
<organism evidence="2 3">
    <name type="scientific">Gammaproteobacteria bacterium LSUCC0057</name>
    <dbReference type="NCBI Taxonomy" id="2559237"/>
    <lineage>
        <taxon>Bacteria</taxon>
        <taxon>Pseudomonadati</taxon>
        <taxon>Pseudomonadota</taxon>
        <taxon>Gammaproteobacteria</taxon>
        <taxon>Cellvibrionales</taxon>
        <taxon>Porticoccaceae</taxon>
        <taxon>SAR92 clade</taxon>
    </lineage>
</organism>
<name>A0A4Y8UHN4_9GAMM</name>
<protein>
    <submittedName>
        <fullName evidence="2">DnaA regulatory inactivator Hda</fullName>
    </submittedName>
</protein>
<dbReference type="GO" id="GO:0006270">
    <property type="term" value="P:DNA replication initiation"/>
    <property type="evidence" value="ECO:0007669"/>
    <property type="project" value="TreeGrafter"/>
</dbReference>
<dbReference type="PANTHER" id="PTHR30050">
    <property type="entry name" value="CHROMOSOMAL REPLICATION INITIATOR PROTEIN DNAA"/>
    <property type="match status" value="1"/>
</dbReference>
<dbReference type="PANTHER" id="PTHR30050:SF5">
    <property type="entry name" value="DNAA REGULATORY INACTIVATOR HDA"/>
    <property type="match status" value="1"/>
</dbReference>
<dbReference type="SUPFAM" id="SSF52540">
    <property type="entry name" value="P-loop containing nucleoside triphosphate hydrolases"/>
    <property type="match status" value="1"/>
</dbReference>
<evidence type="ECO:0000259" key="1">
    <source>
        <dbReference type="Pfam" id="PF22688"/>
    </source>
</evidence>
<reference evidence="2 3" key="1">
    <citation type="submission" date="2019-03" db="EMBL/GenBank/DDBJ databases">
        <title>Draft genome of Gammaproteobacteria bacterium LSUCC0057, a member of the SAR92 clade.</title>
        <authorList>
            <person name="Lanclos V.C."/>
            <person name="Doiron C."/>
            <person name="Henson M.W."/>
            <person name="Thrash J.C."/>
        </authorList>
    </citation>
    <scope>NUCLEOTIDE SEQUENCE [LARGE SCALE GENOMIC DNA]</scope>
    <source>
        <strain evidence="2 3">LSUCC0057</strain>
    </source>
</reference>
<dbReference type="InterPro" id="IPR055199">
    <property type="entry name" value="Hda_lid"/>
</dbReference>